<dbReference type="AlphaFoldDB" id="A0A7Y0FQK5"/>
<gene>
    <name evidence="2" type="ORF">HHL23_01555</name>
</gene>
<proteinExistence type="predicted"/>
<keyword evidence="1" id="KW-1133">Transmembrane helix</keyword>
<evidence type="ECO:0000313" key="2">
    <source>
        <dbReference type="EMBL" id="NML68489.1"/>
    </source>
</evidence>
<name>A0A7Y0FQK5_9FLAO</name>
<keyword evidence="1" id="KW-0472">Membrane</keyword>
<evidence type="ECO:0000256" key="1">
    <source>
        <dbReference type="SAM" id="Phobius"/>
    </source>
</evidence>
<evidence type="ECO:0000313" key="3">
    <source>
        <dbReference type="Proteomes" id="UP000544054"/>
    </source>
</evidence>
<sequence>MNIAEHFIIGTVSLLGILILFLFNDMVSLIGLWKPAAEIFGILDKASFILLILFPAVTYWNAFKKFILKTGPDLESVGTVCSDGNRKPCCNYDFI</sequence>
<feature type="transmembrane region" description="Helical" evidence="1">
    <location>
        <begin position="39"/>
        <end position="60"/>
    </location>
</feature>
<comment type="caution">
    <text evidence="2">The sequence shown here is derived from an EMBL/GenBank/DDBJ whole genome shotgun (WGS) entry which is preliminary data.</text>
</comment>
<keyword evidence="1" id="KW-0812">Transmembrane</keyword>
<dbReference type="RefSeq" id="WP_169233078.1">
    <property type="nucleotide sequence ID" value="NZ_JABBGI010000002.1"/>
</dbReference>
<accession>A0A7Y0FQK5</accession>
<feature type="transmembrane region" description="Helical" evidence="1">
    <location>
        <begin position="7"/>
        <end position="33"/>
    </location>
</feature>
<protein>
    <submittedName>
        <fullName evidence="2">Uncharacterized protein</fullName>
    </submittedName>
</protein>
<keyword evidence="3" id="KW-1185">Reference proteome</keyword>
<dbReference type="EMBL" id="JABBGI010000002">
    <property type="protein sequence ID" value="NML68489.1"/>
    <property type="molecule type" value="Genomic_DNA"/>
</dbReference>
<reference evidence="2 3" key="1">
    <citation type="submission" date="2020-04" db="EMBL/GenBank/DDBJ databases">
        <title>Chryseobacterium sp. RP-3-3 sp. nov., isolated from Jeju soil.</title>
        <authorList>
            <person name="Dahal R.H."/>
        </authorList>
    </citation>
    <scope>NUCLEOTIDE SEQUENCE [LARGE SCALE GENOMIC DNA]</scope>
    <source>
        <strain evidence="2 3">RP-3-3</strain>
    </source>
</reference>
<dbReference type="Proteomes" id="UP000544054">
    <property type="component" value="Unassembled WGS sequence"/>
</dbReference>
<organism evidence="2 3">
    <name type="scientific">Chryseobacterium antibioticum</name>
    <dbReference type="NCBI Taxonomy" id="2728847"/>
    <lineage>
        <taxon>Bacteria</taxon>
        <taxon>Pseudomonadati</taxon>
        <taxon>Bacteroidota</taxon>
        <taxon>Flavobacteriia</taxon>
        <taxon>Flavobacteriales</taxon>
        <taxon>Weeksellaceae</taxon>
        <taxon>Chryseobacterium group</taxon>
        <taxon>Chryseobacterium</taxon>
    </lineage>
</organism>